<gene>
    <name evidence="7" type="ORF">C450_18914</name>
</gene>
<proteinExistence type="predicted"/>
<dbReference type="PATRIC" id="fig|1227456.3.peg.3845"/>
<dbReference type="InterPro" id="IPR001647">
    <property type="entry name" value="HTH_TetR"/>
</dbReference>
<evidence type="ECO:0000256" key="3">
    <source>
        <dbReference type="ARBA" id="ARBA00023125"/>
    </source>
</evidence>
<dbReference type="EMBL" id="AOME01000087">
    <property type="protein sequence ID" value="EMA48638.1"/>
    <property type="molecule type" value="Genomic_DNA"/>
</dbReference>
<evidence type="ECO:0000259" key="6">
    <source>
        <dbReference type="PROSITE" id="PS50977"/>
    </source>
</evidence>
<evidence type="ECO:0000256" key="1">
    <source>
        <dbReference type="ARBA" id="ARBA00022491"/>
    </source>
</evidence>
<dbReference type="GO" id="GO:0003700">
    <property type="term" value="F:DNA-binding transcription factor activity"/>
    <property type="evidence" value="ECO:0007669"/>
    <property type="project" value="TreeGrafter"/>
</dbReference>
<keyword evidence="4" id="KW-0804">Transcription</keyword>
<dbReference type="STRING" id="1227456.C450_18914"/>
<sequence>MSDTAPADRSETQEAIMAATYRALCKHGYANLTTQAIADEFDKTKAVLHYHYDTKDDLLAAFLEYLLDRFAAHADVDHHEDPRKRLLTIVDRLLFGRDADNESSYWEFQTAMLAVRAQAPYTPAYREQFAENYGFVHETVAGTIADGIDQGIFRDADPERLATLVLSTIQGARTNRIVLDDPAVTKETHEALVTYFDAVLVRDGADGLVE</sequence>
<dbReference type="AlphaFoldDB" id="M0MTH0"/>
<dbReference type="InterPro" id="IPR036271">
    <property type="entry name" value="Tet_transcr_reg_TetR-rel_C_sf"/>
</dbReference>
<dbReference type="PANTHER" id="PTHR30055">
    <property type="entry name" value="HTH-TYPE TRANSCRIPTIONAL REGULATOR RUTR"/>
    <property type="match status" value="1"/>
</dbReference>
<evidence type="ECO:0000256" key="4">
    <source>
        <dbReference type="ARBA" id="ARBA00023163"/>
    </source>
</evidence>
<protein>
    <submittedName>
        <fullName evidence="7">DNA binding protein putative transcriptional regulator</fullName>
    </submittedName>
</protein>
<keyword evidence="2" id="KW-0805">Transcription regulation</keyword>
<evidence type="ECO:0000313" key="8">
    <source>
        <dbReference type="Proteomes" id="UP000011625"/>
    </source>
</evidence>
<dbReference type="SUPFAM" id="SSF46689">
    <property type="entry name" value="Homeodomain-like"/>
    <property type="match status" value="1"/>
</dbReference>
<dbReference type="InterPro" id="IPR039538">
    <property type="entry name" value="BetI_C"/>
</dbReference>
<dbReference type="Pfam" id="PF00440">
    <property type="entry name" value="TetR_N"/>
    <property type="match status" value="1"/>
</dbReference>
<dbReference type="OrthoDB" id="135877at2157"/>
<evidence type="ECO:0000256" key="5">
    <source>
        <dbReference type="PROSITE-ProRule" id="PRU00335"/>
    </source>
</evidence>
<keyword evidence="1" id="KW-0678">Repressor</keyword>
<name>M0MTH0_9EURY</name>
<dbReference type="Pfam" id="PF13977">
    <property type="entry name" value="TetR_C_6"/>
    <property type="match status" value="1"/>
</dbReference>
<dbReference type="Gene3D" id="1.10.357.10">
    <property type="entry name" value="Tetracycline Repressor, domain 2"/>
    <property type="match status" value="1"/>
</dbReference>
<dbReference type="GO" id="GO:0000976">
    <property type="term" value="F:transcription cis-regulatory region binding"/>
    <property type="evidence" value="ECO:0007669"/>
    <property type="project" value="TreeGrafter"/>
</dbReference>
<dbReference type="SUPFAM" id="SSF48498">
    <property type="entry name" value="Tetracyclin repressor-like, C-terminal domain"/>
    <property type="match status" value="1"/>
</dbReference>
<evidence type="ECO:0000313" key="7">
    <source>
        <dbReference type="EMBL" id="EMA48638.1"/>
    </source>
</evidence>
<dbReference type="InterPro" id="IPR050109">
    <property type="entry name" value="HTH-type_TetR-like_transc_reg"/>
</dbReference>
<accession>M0MTH0</accession>
<feature type="domain" description="HTH tetR-type" evidence="6">
    <location>
        <begin position="10"/>
        <end position="70"/>
    </location>
</feature>
<dbReference type="RefSeq" id="WP_005046147.1">
    <property type="nucleotide sequence ID" value="NZ_AOME01000087.1"/>
</dbReference>
<feature type="DNA-binding region" description="H-T-H motif" evidence="5">
    <location>
        <begin position="33"/>
        <end position="52"/>
    </location>
</feature>
<reference evidence="7 8" key="1">
    <citation type="journal article" date="2014" name="PLoS Genet.">
        <title>Phylogenetically driven sequencing of extremely halophilic archaea reveals strategies for static and dynamic osmo-response.</title>
        <authorList>
            <person name="Becker E.A."/>
            <person name="Seitzer P.M."/>
            <person name="Tritt A."/>
            <person name="Larsen D."/>
            <person name="Krusor M."/>
            <person name="Yao A.I."/>
            <person name="Wu D."/>
            <person name="Madern D."/>
            <person name="Eisen J.A."/>
            <person name="Darling A.E."/>
            <person name="Facciotti M.T."/>
        </authorList>
    </citation>
    <scope>NUCLEOTIDE SEQUENCE [LARGE SCALE GENOMIC DNA]</scope>
    <source>
        <strain evidence="7 8">DSM 8989</strain>
    </source>
</reference>
<keyword evidence="8" id="KW-1185">Reference proteome</keyword>
<dbReference type="PROSITE" id="PS50977">
    <property type="entry name" value="HTH_TETR_2"/>
    <property type="match status" value="1"/>
</dbReference>
<evidence type="ECO:0000256" key="2">
    <source>
        <dbReference type="ARBA" id="ARBA00023015"/>
    </source>
</evidence>
<dbReference type="InterPro" id="IPR009057">
    <property type="entry name" value="Homeodomain-like_sf"/>
</dbReference>
<dbReference type="PROSITE" id="PS50890">
    <property type="entry name" value="PUA"/>
    <property type="match status" value="1"/>
</dbReference>
<comment type="caution">
    <text evidence="7">The sequence shown here is derived from an EMBL/GenBank/DDBJ whole genome shotgun (WGS) entry which is preliminary data.</text>
</comment>
<organism evidence="7 8">
    <name type="scientific">Halococcus salifodinae DSM 8989</name>
    <dbReference type="NCBI Taxonomy" id="1227456"/>
    <lineage>
        <taxon>Archaea</taxon>
        <taxon>Methanobacteriati</taxon>
        <taxon>Methanobacteriota</taxon>
        <taxon>Stenosarchaea group</taxon>
        <taxon>Halobacteria</taxon>
        <taxon>Halobacteriales</taxon>
        <taxon>Halococcaceae</taxon>
        <taxon>Halococcus</taxon>
    </lineage>
</organism>
<keyword evidence="3 5" id="KW-0238">DNA-binding</keyword>
<dbReference type="Proteomes" id="UP000011625">
    <property type="component" value="Unassembled WGS sequence"/>
</dbReference>
<dbReference type="PANTHER" id="PTHR30055:SF234">
    <property type="entry name" value="HTH-TYPE TRANSCRIPTIONAL REGULATOR BETI"/>
    <property type="match status" value="1"/>
</dbReference>